<feature type="domain" description="Reverse transcriptase" evidence="2">
    <location>
        <begin position="114"/>
        <end position="234"/>
    </location>
</feature>
<evidence type="ECO:0000313" key="3">
    <source>
        <dbReference type="EMBL" id="KAJ7404807.1"/>
    </source>
</evidence>
<organism evidence="3 4">
    <name type="scientific">Willisornis vidua</name>
    <name type="common">Xingu scale-backed antbird</name>
    <dbReference type="NCBI Taxonomy" id="1566151"/>
    <lineage>
        <taxon>Eukaryota</taxon>
        <taxon>Metazoa</taxon>
        <taxon>Chordata</taxon>
        <taxon>Craniata</taxon>
        <taxon>Vertebrata</taxon>
        <taxon>Euteleostomi</taxon>
        <taxon>Archelosauria</taxon>
        <taxon>Archosauria</taxon>
        <taxon>Dinosauria</taxon>
        <taxon>Saurischia</taxon>
        <taxon>Theropoda</taxon>
        <taxon>Coelurosauria</taxon>
        <taxon>Aves</taxon>
        <taxon>Neognathae</taxon>
        <taxon>Neoaves</taxon>
        <taxon>Telluraves</taxon>
        <taxon>Australaves</taxon>
        <taxon>Passeriformes</taxon>
        <taxon>Thamnophilidae</taxon>
        <taxon>Willisornis</taxon>
    </lineage>
</organism>
<dbReference type="PANTHER" id="PTHR33332">
    <property type="entry name" value="REVERSE TRANSCRIPTASE DOMAIN-CONTAINING PROTEIN"/>
    <property type="match status" value="1"/>
</dbReference>
<dbReference type="Proteomes" id="UP001145742">
    <property type="component" value="Unassembled WGS sequence"/>
</dbReference>
<proteinExistence type="predicted"/>
<evidence type="ECO:0000259" key="2">
    <source>
        <dbReference type="Pfam" id="PF00078"/>
    </source>
</evidence>
<comment type="caution">
    <text evidence="3">The sequence shown here is derived from an EMBL/GenBank/DDBJ whole genome shotgun (WGS) entry which is preliminary data.</text>
</comment>
<accession>A0ABQ9CRC8</accession>
<dbReference type="InterPro" id="IPR000477">
    <property type="entry name" value="RT_dom"/>
</dbReference>
<feature type="region of interest" description="Disordered" evidence="1">
    <location>
        <begin position="1"/>
        <end position="40"/>
    </location>
</feature>
<evidence type="ECO:0000313" key="4">
    <source>
        <dbReference type="Proteomes" id="UP001145742"/>
    </source>
</evidence>
<keyword evidence="4" id="KW-1185">Reference proteome</keyword>
<sequence>MYQEEGSSSFSEFEGGTGAFYNRDDGPRGSQCPELEDHDCENDHLSVDPKIVQDLLLLLDPYKYMRPEGIHPRILKEQADVITKPLFMIFEWIQESGEVLADLVNIVLVFNKSKKEDPRNYRPVDLISVPGKVKVKIILGSIEKHLKDNAVTGHSQHGFLRGKSCLSNLISFYHKVAHLADQRKPFDVILLDFSKLFYTVSHRILLNKMSNMQLDKHIMQYVSNWLTGQAQRVIVNGETSDW</sequence>
<feature type="compositionally biased region" description="Low complexity" evidence="1">
    <location>
        <begin position="1"/>
        <end position="14"/>
    </location>
</feature>
<dbReference type="Pfam" id="PF00078">
    <property type="entry name" value="RVT_1"/>
    <property type="match status" value="1"/>
</dbReference>
<evidence type="ECO:0000256" key="1">
    <source>
        <dbReference type="SAM" id="MobiDB-lite"/>
    </source>
</evidence>
<protein>
    <recommendedName>
        <fullName evidence="2">Reverse transcriptase domain-containing protein</fullName>
    </recommendedName>
</protein>
<reference evidence="3" key="1">
    <citation type="submission" date="2019-10" db="EMBL/GenBank/DDBJ databases">
        <authorList>
            <person name="Soares A.E.R."/>
            <person name="Aleixo A."/>
            <person name="Schneider P."/>
            <person name="Miyaki C.Y."/>
            <person name="Schneider M.P."/>
            <person name="Mello C."/>
            <person name="Vasconcelos A.T.R."/>
        </authorList>
    </citation>
    <scope>NUCLEOTIDE SEQUENCE</scope>
    <source>
        <tissue evidence="3">Muscle</tissue>
    </source>
</reference>
<name>A0ABQ9CRC8_9PASS</name>
<gene>
    <name evidence="3" type="ORF">WISP_143591</name>
</gene>
<dbReference type="EMBL" id="WHWB01034750">
    <property type="protein sequence ID" value="KAJ7404807.1"/>
    <property type="molecule type" value="Genomic_DNA"/>
</dbReference>